<dbReference type="EMBL" id="CP039354">
    <property type="protein sequence ID" value="QCE10781.1"/>
    <property type="molecule type" value="Genomic_DNA"/>
</dbReference>
<dbReference type="AlphaFoldDB" id="A0A4D6ND33"/>
<keyword evidence="1" id="KW-0472">Membrane</keyword>
<evidence type="ECO:0000256" key="1">
    <source>
        <dbReference type="SAM" id="Phobius"/>
    </source>
</evidence>
<dbReference type="Proteomes" id="UP000501690">
    <property type="component" value="Linkage Group LG10"/>
</dbReference>
<accession>A0A4D6ND33</accession>
<proteinExistence type="predicted"/>
<evidence type="ECO:0000313" key="2">
    <source>
        <dbReference type="EMBL" id="QCE10781.1"/>
    </source>
</evidence>
<keyword evidence="1" id="KW-0812">Transmembrane</keyword>
<gene>
    <name evidence="2" type="ORF">DEO72_LG10g2013</name>
</gene>
<organism evidence="2 3">
    <name type="scientific">Vigna unguiculata</name>
    <name type="common">Cowpea</name>
    <dbReference type="NCBI Taxonomy" id="3917"/>
    <lineage>
        <taxon>Eukaryota</taxon>
        <taxon>Viridiplantae</taxon>
        <taxon>Streptophyta</taxon>
        <taxon>Embryophyta</taxon>
        <taxon>Tracheophyta</taxon>
        <taxon>Spermatophyta</taxon>
        <taxon>Magnoliopsida</taxon>
        <taxon>eudicotyledons</taxon>
        <taxon>Gunneridae</taxon>
        <taxon>Pentapetalae</taxon>
        <taxon>rosids</taxon>
        <taxon>fabids</taxon>
        <taxon>Fabales</taxon>
        <taxon>Fabaceae</taxon>
        <taxon>Papilionoideae</taxon>
        <taxon>50 kb inversion clade</taxon>
        <taxon>NPAAA clade</taxon>
        <taxon>indigoferoid/millettioid clade</taxon>
        <taxon>Phaseoleae</taxon>
        <taxon>Vigna</taxon>
    </lineage>
</organism>
<keyword evidence="3" id="KW-1185">Reference proteome</keyword>
<keyword evidence="1" id="KW-1133">Transmembrane helix</keyword>
<evidence type="ECO:0000313" key="3">
    <source>
        <dbReference type="Proteomes" id="UP000501690"/>
    </source>
</evidence>
<protein>
    <submittedName>
        <fullName evidence="2">Uncharacterized protein</fullName>
    </submittedName>
</protein>
<feature type="transmembrane region" description="Helical" evidence="1">
    <location>
        <begin position="12"/>
        <end position="35"/>
    </location>
</feature>
<name>A0A4D6ND33_VIGUN</name>
<sequence length="171" mass="19915">MVWGKKGDRQKVWLSVDDGVLLCMFWFVLLHLYALCMVSTEIRECRSNVNLVYLPLQVLDEVLETTSCLRDRKLRYSVYRKARKAKFWVNRPEKMLEFIRQRLVRGSFKDRFLETNTTSFLKGVESKELCGYTVLGEVSSDIIVWLYLVPSWIGRRGEIGKPQVAEGGEIA</sequence>
<reference evidence="2 3" key="1">
    <citation type="submission" date="2019-04" db="EMBL/GenBank/DDBJ databases">
        <title>An improved genome assembly and genetic linkage map for asparagus bean, Vigna unguiculata ssp. sesquipedialis.</title>
        <authorList>
            <person name="Xia Q."/>
            <person name="Zhang R."/>
            <person name="Dong Y."/>
        </authorList>
    </citation>
    <scope>NUCLEOTIDE SEQUENCE [LARGE SCALE GENOMIC DNA]</scope>
    <source>
        <tissue evidence="2">Leaf</tissue>
    </source>
</reference>